<dbReference type="RefSeq" id="WP_060953498.1">
    <property type="nucleotide sequence ID" value="NZ_JAURUE010000002.1"/>
</dbReference>
<dbReference type="Gene3D" id="1.10.10.60">
    <property type="entry name" value="Homeodomain-like"/>
    <property type="match status" value="1"/>
</dbReference>
<name>A0ABT9L526_9ACTN</name>
<evidence type="ECO:0000256" key="5">
    <source>
        <dbReference type="SAM" id="MobiDB-lite"/>
    </source>
</evidence>
<dbReference type="SUPFAM" id="SSF48498">
    <property type="entry name" value="Tetracyclin repressor-like, C-terminal domain"/>
    <property type="match status" value="1"/>
</dbReference>
<organism evidence="7 8">
    <name type="scientific">Streptomyces demainii</name>
    <dbReference type="NCBI Taxonomy" id="588122"/>
    <lineage>
        <taxon>Bacteria</taxon>
        <taxon>Bacillati</taxon>
        <taxon>Actinomycetota</taxon>
        <taxon>Actinomycetes</taxon>
        <taxon>Kitasatosporales</taxon>
        <taxon>Streptomycetaceae</taxon>
        <taxon>Streptomyces</taxon>
    </lineage>
</organism>
<evidence type="ECO:0000256" key="3">
    <source>
        <dbReference type="ARBA" id="ARBA00023163"/>
    </source>
</evidence>
<dbReference type="SUPFAM" id="SSF46689">
    <property type="entry name" value="Homeodomain-like"/>
    <property type="match status" value="1"/>
</dbReference>
<keyword evidence="1" id="KW-0805">Transcription regulation</keyword>
<dbReference type="Pfam" id="PF02909">
    <property type="entry name" value="TetR_C_1"/>
    <property type="match status" value="1"/>
</dbReference>
<dbReference type="InterPro" id="IPR004111">
    <property type="entry name" value="Repressor_TetR_C"/>
</dbReference>
<evidence type="ECO:0000259" key="6">
    <source>
        <dbReference type="PROSITE" id="PS50977"/>
    </source>
</evidence>
<dbReference type="Pfam" id="PF00440">
    <property type="entry name" value="TetR_N"/>
    <property type="match status" value="1"/>
</dbReference>
<keyword evidence="2 4" id="KW-0238">DNA-binding</keyword>
<feature type="region of interest" description="Disordered" evidence="5">
    <location>
        <begin position="1"/>
        <end position="20"/>
    </location>
</feature>
<proteinExistence type="predicted"/>
<dbReference type="InterPro" id="IPR001647">
    <property type="entry name" value="HTH_TetR"/>
</dbReference>
<dbReference type="Gene3D" id="1.10.357.10">
    <property type="entry name" value="Tetracycline Repressor, domain 2"/>
    <property type="match status" value="1"/>
</dbReference>
<protein>
    <submittedName>
        <fullName evidence="7">AcrR family transcriptional regulator</fullName>
    </submittedName>
</protein>
<dbReference type="InterPro" id="IPR036271">
    <property type="entry name" value="Tet_transcr_reg_TetR-rel_C_sf"/>
</dbReference>
<keyword evidence="8" id="KW-1185">Reference proteome</keyword>
<dbReference type="EMBL" id="JAURUE010000002">
    <property type="protein sequence ID" value="MDP9615796.1"/>
    <property type="molecule type" value="Genomic_DNA"/>
</dbReference>
<evidence type="ECO:0000256" key="1">
    <source>
        <dbReference type="ARBA" id="ARBA00023015"/>
    </source>
</evidence>
<evidence type="ECO:0000313" key="8">
    <source>
        <dbReference type="Proteomes" id="UP001234880"/>
    </source>
</evidence>
<evidence type="ECO:0000313" key="7">
    <source>
        <dbReference type="EMBL" id="MDP9615796.1"/>
    </source>
</evidence>
<evidence type="ECO:0000256" key="2">
    <source>
        <dbReference type="ARBA" id="ARBA00023125"/>
    </source>
</evidence>
<feature type="DNA-binding region" description="H-T-H motif" evidence="4">
    <location>
        <begin position="43"/>
        <end position="62"/>
    </location>
</feature>
<reference evidence="7 8" key="1">
    <citation type="submission" date="2023-07" db="EMBL/GenBank/DDBJ databases">
        <title>Sequencing the genomes of 1000 actinobacteria strains.</title>
        <authorList>
            <person name="Klenk H.-P."/>
        </authorList>
    </citation>
    <scope>NUCLEOTIDE SEQUENCE [LARGE SCALE GENOMIC DNA]</scope>
    <source>
        <strain evidence="7 8">DSM 41600</strain>
    </source>
</reference>
<dbReference type="PANTHER" id="PTHR30055:SF151">
    <property type="entry name" value="TRANSCRIPTIONAL REGULATORY PROTEIN"/>
    <property type="match status" value="1"/>
</dbReference>
<comment type="caution">
    <text evidence="7">The sequence shown here is derived from an EMBL/GenBank/DDBJ whole genome shotgun (WGS) entry which is preliminary data.</text>
</comment>
<sequence length="252" mass="28190">MPQPPRAIWLRDQGPPRKPRLSRERIVTAAVELLDAEGAEGFSMRRLAARLNAGTMSLYAYVKTKEDVLDLALDAVMAEIELDTPDDRSDTAEDAAEDSSWRTFLVRQLSQSREVMRRHPWIPALTSTRPLLGPNALARSERFYTAVNRAGLDGPQLVAAVGTLSYYVNGFVASENVWRSWMNDPEGELELRREAQAHIDQQVGRYPTLSSQAQLEFSDFDAAFTHGLKIILDGIETQLNVTRPPRTISEGP</sequence>
<dbReference type="InterPro" id="IPR050109">
    <property type="entry name" value="HTH-type_TetR-like_transc_reg"/>
</dbReference>
<dbReference type="Proteomes" id="UP001234880">
    <property type="component" value="Unassembled WGS sequence"/>
</dbReference>
<dbReference type="InterPro" id="IPR009057">
    <property type="entry name" value="Homeodomain-like_sf"/>
</dbReference>
<gene>
    <name evidence="7" type="ORF">JOF35_008134</name>
</gene>
<accession>A0ABT9L526</accession>
<dbReference type="PROSITE" id="PS50977">
    <property type="entry name" value="HTH_TETR_2"/>
    <property type="match status" value="1"/>
</dbReference>
<keyword evidence="3" id="KW-0804">Transcription</keyword>
<feature type="domain" description="HTH tetR-type" evidence="6">
    <location>
        <begin position="20"/>
        <end position="80"/>
    </location>
</feature>
<evidence type="ECO:0000256" key="4">
    <source>
        <dbReference type="PROSITE-ProRule" id="PRU00335"/>
    </source>
</evidence>
<dbReference type="PANTHER" id="PTHR30055">
    <property type="entry name" value="HTH-TYPE TRANSCRIPTIONAL REGULATOR RUTR"/>
    <property type="match status" value="1"/>
</dbReference>